<evidence type="ECO:0000256" key="3">
    <source>
        <dbReference type="SAM" id="MobiDB-lite"/>
    </source>
</evidence>
<dbReference type="EMBL" id="NPIC01000002">
    <property type="protein sequence ID" value="RDL38384.1"/>
    <property type="molecule type" value="Genomic_DNA"/>
</dbReference>
<dbReference type="STRING" id="2656787.A0A370TS97"/>
<dbReference type="CDD" id="cd14688">
    <property type="entry name" value="bZIP_YAP"/>
    <property type="match status" value="1"/>
</dbReference>
<feature type="compositionally biased region" description="Polar residues" evidence="3">
    <location>
        <begin position="199"/>
        <end position="214"/>
    </location>
</feature>
<feature type="region of interest" description="Disordered" evidence="3">
    <location>
        <begin position="180"/>
        <end position="218"/>
    </location>
</feature>
<feature type="compositionally biased region" description="Polar residues" evidence="3">
    <location>
        <begin position="1"/>
        <end position="11"/>
    </location>
</feature>
<comment type="caution">
    <text evidence="5">The sequence shown here is derived from an EMBL/GenBank/DDBJ whole genome shotgun (WGS) entry which is preliminary data.</text>
</comment>
<dbReference type="GO" id="GO:0090575">
    <property type="term" value="C:RNA polymerase II transcription regulator complex"/>
    <property type="evidence" value="ECO:0007669"/>
    <property type="project" value="TreeGrafter"/>
</dbReference>
<evidence type="ECO:0000256" key="2">
    <source>
        <dbReference type="ARBA" id="ARBA00023242"/>
    </source>
</evidence>
<dbReference type="Gene3D" id="1.20.5.170">
    <property type="match status" value="1"/>
</dbReference>
<dbReference type="PROSITE" id="PS50217">
    <property type="entry name" value="BZIP"/>
    <property type="match status" value="1"/>
</dbReference>
<keyword evidence="6" id="KW-1185">Reference proteome</keyword>
<comment type="subcellular location">
    <subcellularLocation>
        <location evidence="1">Nucleus</location>
    </subcellularLocation>
</comment>
<evidence type="ECO:0000313" key="5">
    <source>
        <dbReference type="EMBL" id="RDL38384.1"/>
    </source>
</evidence>
<accession>A0A370TS97</accession>
<feature type="compositionally biased region" description="Polar residues" evidence="3">
    <location>
        <begin position="23"/>
        <end position="33"/>
    </location>
</feature>
<organism evidence="5 6">
    <name type="scientific">Venustampulla echinocandica</name>
    <dbReference type="NCBI Taxonomy" id="2656787"/>
    <lineage>
        <taxon>Eukaryota</taxon>
        <taxon>Fungi</taxon>
        <taxon>Dikarya</taxon>
        <taxon>Ascomycota</taxon>
        <taxon>Pezizomycotina</taxon>
        <taxon>Leotiomycetes</taxon>
        <taxon>Helotiales</taxon>
        <taxon>Pleuroascaceae</taxon>
        <taxon>Venustampulla</taxon>
    </lineage>
</organism>
<evidence type="ECO:0000313" key="6">
    <source>
        <dbReference type="Proteomes" id="UP000254866"/>
    </source>
</evidence>
<protein>
    <recommendedName>
        <fullName evidence="4">BZIP domain-containing protein</fullName>
    </recommendedName>
</protein>
<reference evidence="5 6" key="1">
    <citation type="journal article" date="2018" name="IMA Fungus">
        <title>IMA Genome-F 9: Draft genome sequence of Annulohypoxylon stygium, Aspergillus mulundensis, Berkeleyomyces basicola (syn. Thielaviopsis basicola), Ceratocystis smalleyi, two Cercospora beticola strains, Coleophoma cylindrospora, Fusarium fracticaudum, Phialophora cf. hyalina, and Morchella septimelata.</title>
        <authorList>
            <person name="Wingfield B.D."/>
            <person name="Bills G.F."/>
            <person name="Dong Y."/>
            <person name="Huang W."/>
            <person name="Nel W.J."/>
            <person name="Swalarsk-Parry B.S."/>
            <person name="Vaghefi N."/>
            <person name="Wilken P.M."/>
            <person name="An Z."/>
            <person name="de Beer Z.W."/>
            <person name="De Vos L."/>
            <person name="Chen L."/>
            <person name="Duong T.A."/>
            <person name="Gao Y."/>
            <person name="Hammerbacher A."/>
            <person name="Kikkert J.R."/>
            <person name="Li Y."/>
            <person name="Li H."/>
            <person name="Li K."/>
            <person name="Li Q."/>
            <person name="Liu X."/>
            <person name="Ma X."/>
            <person name="Naidoo K."/>
            <person name="Pethybridge S.J."/>
            <person name="Sun J."/>
            <person name="Steenkamp E.T."/>
            <person name="van der Nest M.A."/>
            <person name="van Wyk S."/>
            <person name="Wingfield M.J."/>
            <person name="Xiong C."/>
            <person name="Yue Q."/>
            <person name="Zhang X."/>
        </authorList>
    </citation>
    <scope>NUCLEOTIDE SEQUENCE [LARGE SCALE GENOMIC DNA]</scope>
    <source>
        <strain evidence="5 6">BP 5553</strain>
    </source>
</reference>
<dbReference type="GO" id="GO:0001228">
    <property type="term" value="F:DNA-binding transcription activator activity, RNA polymerase II-specific"/>
    <property type="evidence" value="ECO:0007669"/>
    <property type="project" value="TreeGrafter"/>
</dbReference>
<evidence type="ECO:0000259" key="4">
    <source>
        <dbReference type="PROSITE" id="PS50217"/>
    </source>
</evidence>
<dbReference type="InterPro" id="IPR004827">
    <property type="entry name" value="bZIP"/>
</dbReference>
<evidence type="ECO:0000256" key="1">
    <source>
        <dbReference type="ARBA" id="ARBA00004123"/>
    </source>
</evidence>
<proteinExistence type="predicted"/>
<feature type="region of interest" description="Disordered" evidence="3">
    <location>
        <begin position="1"/>
        <end position="109"/>
    </location>
</feature>
<dbReference type="InterPro" id="IPR050936">
    <property type="entry name" value="AP-1-like"/>
</dbReference>
<feature type="domain" description="BZIP" evidence="4">
    <location>
        <begin position="96"/>
        <end position="154"/>
    </location>
</feature>
<sequence>MANGYRSNQETFSRRSWSSSDSFPQEMSLTSPVDQYGNKVGGSGYGSSGQSDSGKSPLSMSLGFLKNLTEKKNTRVDGQPPKRRGPKPDSKPALTRRQELNRQAQRTHRERKELYIKALEQEVLRLKENFTMVSQSKESLAEENRQLKLLLAQHGIPWSGSGGVDELNLQGGAAYTSSGSISGSYAPGSQGYSPPPQTFPANSNLQNPNASSLGAMNGMNGRSVAQQQVQQGVDYDQAGIDFVLTLERPCMDHLSILVAKAHEHEDLFSGHALMASCPPAPEVKLEVPFGHGPGNRNGDAQKTWDLSKGDLANLLDLSKRLDLDGEITPVMAWGMILGHPRFSELRLEDFEKISQGLRGKIRCYGFGAVLEEFEVRDALANALDNQAEMEMVF</sequence>
<keyword evidence="2" id="KW-0539">Nucleus</keyword>
<name>A0A370TS97_9HELO</name>
<dbReference type="PANTHER" id="PTHR40621">
    <property type="entry name" value="TRANSCRIPTION FACTOR KAPC-RELATED"/>
    <property type="match status" value="1"/>
</dbReference>
<feature type="compositionally biased region" description="Basic and acidic residues" evidence="3">
    <location>
        <begin position="86"/>
        <end position="100"/>
    </location>
</feature>
<dbReference type="GO" id="GO:0000976">
    <property type="term" value="F:transcription cis-regulatory region binding"/>
    <property type="evidence" value="ECO:0007669"/>
    <property type="project" value="InterPro"/>
</dbReference>
<gene>
    <name evidence="5" type="ORF">BP5553_02724</name>
</gene>
<dbReference type="SUPFAM" id="SSF57959">
    <property type="entry name" value="Leucine zipper domain"/>
    <property type="match status" value="1"/>
</dbReference>
<dbReference type="RefSeq" id="XP_031871040.1">
    <property type="nucleotide sequence ID" value="XM_032011347.1"/>
</dbReference>
<dbReference type="Gene3D" id="1.10.238.100">
    <property type="entry name" value="YAP1 redox domain. Chain B"/>
    <property type="match status" value="1"/>
</dbReference>
<dbReference type="GeneID" id="43595573"/>
<dbReference type="AlphaFoldDB" id="A0A370TS97"/>
<dbReference type="Proteomes" id="UP000254866">
    <property type="component" value="Unassembled WGS sequence"/>
</dbReference>
<dbReference type="PANTHER" id="PTHR40621:SF6">
    <property type="entry name" value="AP-1-LIKE TRANSCRIPTION FACTOR YAP1-RELATED"/>
    <property type="match status" value="1"/>
</dbReference>
<dbReference type="InterPro" id="IPR046347">
    <property type="entry name" value="bZIP_sf"/>
</dbReference>
<dbReference type="OrthoDB" id="2590011at2759"/>